<keyword evidence="6" id="KW-1185">Reference proteome</keyword>
<dbReference type="WBParaSite" id="ALUE_0000424801-mRNA-1">
    <property type="protein sequence ID" value="ALUE_0000424801-mRNA-1"/>
    <property type="gene ID" value="ALUE_0000424801"/>
</dbReference>
<evidence type="ECO:0000313" key="6">
    <source>
        <dbReference type="Proteomes" id="UP000036681"/>
    </source>
</evidence>
<dbReference type="InterPro" id="IPR008952">
    <property type="entry name" value="Tetraspanin_EC2_sf"/>
</dbReference>
<feature type="transmembrane region" description="Helical" evidence="5">
    <location>
        <begin position="26"/>
        <end position="44"/>
    </location>
</feature>
<dbReference type="Pfam" id="PF00335">
    <property type="entry name" value="Tetraspanin"/>
    <property type="match status" value="1"/>
</dbReference>
<dbReference type="AlphaFoldDB" id="A0A9J2P4E0"/>
<keyword evidence="2 5" id="KW-0812">Transmembrane</keyword>
<keyword evidence="3 5" id="KW-1133">Transmembrane helix</keyword>
<keyword evidence="4 5" id="KW-0472">Membrane</keyword>
<name>A0A9J2P4E0_ASCLU</name>
<evidence type="ECO:0000256" key="4">
    <source>
        <dbReference type="ARBA" id="ARBA00023136"/>
    </source>
</evidence>
<sequence length="265" mass="29653">MTPAAPPCSGEPVQLYPRGSNSPIKVLLVSFICMLFVVVLGFWYCCSIENTFSDELLQAMRNYGILREDKSLVDQVQVHFKCCAVNGHQDWLQTNASYLLVAKAMNSLSNDHWSHCTSSGCRIPWSCCQLNQLKCSPHILVKNFIKNKDIASQRIQEWFYSKGCIGNVIGSISPLSMMIISLVNLIVQMIALIISQISTTARFVVHECGASTSDIIVPAWILPFPKLPPDLLVKRCKQRIAQHRYFEQNWLSEIGGITDAAGKDD</sequence>
<reference evidence="7" key="1">
    <citation type="submission" date="2023-03" db="UniProtKB">
        <authorList>
            <consortium name="WormBaseParasite"/>
        </authorList>
    </citation>
    <scope>IDENTIFICATION</scope>
</reference>
<evidence type="ECO:0000256" key="3">
    <source>
        <dbReference type="ARBA" id="ARBA00022989"/>
    </source>
</evidence>
<evidence type="ECO:0000256" key="2">
    <source>
        <dbReference type="ARBA" id="ARBA00022692"/>
    </source>
</evidence>
<proteinExistence type="predicted"/>
<dbReference type="InterPro" id="IPR018499">
    <property type="entry name" value="Tetraspanin/Peripherin"/>
</dbReference>
<evidence type="ECO:0000256" key="1">
    <source>
        <dbReference type="ARBA" id="ARBA00004141"/>
    </source>
</evidence>
<accession>A0A9J2P4E0</accession>
<dbReference type="Gene3D" id="1.10.1450.10">
    <property type="entry name" value="Tetraspanin"/>
    <property type="match status" value="1"/>
</dbReference>
<comment type="subcellular location">
    <subcellularLocation>
        <location evidence="1">Membrane</location>
        <topology evidence="1">Multi-pass membrane protein</topology>
    </subcellularLocation>
</comment>
<feature type="transmembrane region" description="Helical" evidence="5">
    <location>
        <begin position="175"/>
        <end position="194"/>
    </location>
</feature>
<organism evidence="6 7">
    <name type="scientific">Ascaris lumbricoides</name>
    <name type="common">Giant roundworm</name>
    <dbReference type="NCBI Taxonomy" id="6252"/>
    <lineage>
        <taxon>Eukaryota</taxon>
        <taxon>Metazoa</taxon>
        <taxon>Ecdysozoa</taxon>
        <taxon>Nematoda</taxon>
        <taxon>Chromadorea</taxon>
        <taxon>Rhabditida</taxon>
        <taxon>Spirurina</taxon>
        <taxon>Ascaridomorpha</taxon>
        <taxon>Ascaridoidea</taxon>
        <taxon>Ascarididae</taxon>
        <taxon>Ascaris</taxon>
    </lineage>
</organism>
<evidence type="ECO:0000313" key="7">
    <source>
        <dbReference type="WBParaSite" id="ALUE_0000424801-mRNA-1"/>
    </source>
</evidence>
<evidence type="ECO:0000256" key="5">
    <source>
        <dbReference type="SAM" id="Phobius"/>
    </source>
</evidence>
<dbReference type="GO" id="GO:0016020">
    <property type="term" value="C:membrane"/>
    <property type="evidence" value="ECO:0007669"/>
    <property type="project" value="UniProtKB-SubCell"/>
</dbReference>
<protein>
    <submittedName>
        <fullName evidence="7">Tetraspanin</fullName>
    </submittedName>
</protein>
<dbReference type="Proteomes" id="UP000036681">
    <property type="component" value="Unplaced"/>
</dbReference>